<reference evidence="5 6" key="1">
    <citation type="submission" date="2016-05" db="EMBL/GenBank/DDBJ databases">
        <title>Comparative genomics of biotechnologically important yeasts.</title>
        <authorList>
            <consortium name="DOE Joint Genome Institute"/>
            <person name="Riley R."/>
            <person name="Haridas S."/>
            <person name="Wolfe K.H."/>
            <person name="Lopes M.R."/>
            <person name="Hittinger C.T."/>
            <person name="Goker M."/>
            <person name="Salamov A."/>
            <person name="Wisecaver J."/>
            <person name="Long T.M."/>
            <person name="Aerts A.L."/>
            <person name="Barry K."/>
            <person name="Choi C."/>
            <person name="Clum A."/>
            <person name="Coughlan A.Y."/>
            <person name="Deshpande S."/>
            <person name="Douglass A.P."/>
            <person name="Hanson S.J."/>
            <person name="Klenk H.-P."/>
            <person name="LaButti K."/>
            <person name="Lapidus A."/>
            <person name="Lindquist E."/>
            <person name="Lipzen A."/>
            <person name="Meier-kolthoff J.P."/>
            <person name="Ohm R.A."/>
            <person name="Otillar R.P."/>
            <person name="Pangilinan J."/>
            <person name="Peng Y."/>
            <person name="Rokas A."/>
            <person name="Rosa C.A."/>
            <person name="Scheuner C."/>
            <person name="Sibirny A.A."/>
            <person name="Slot J.C."/>
            <person name="Stielow J.B."/>
            <person name="Sun H."/>
            <person name="Kurtzman C.P."/>
            <person name="Blackwell M."/>
            <person name="Grigoriev I.V."/>
            <person name="Jeffries T.W."/>
        </authorList>
    </citation>
    <scope>NUCLEOTIDE SEQUENCE [LARGE SCALE GENOMIC DNA]</scope>
    <source>
        <strain evidence="5 6">NRRL YB-4993</strain>
    </source>
</reference>
<gene>
    <name evidence="5" type="ORF">METBIDRAFT_78291</name>
</gene>
<dbReference type="GeneID" id="30031832"/>
<dbReference type="InterPro" id="IPR002889">
    <property type="entry name" value="WSC_carb-bd"/>
</dbReference>
<dbReference type="RefSeq" id="XP_018711781.1">
    <property type="nucleotide sequence ID" value="XM_018858856.1"/>
</dbReference>
<dbReference type="Proteomes" id="UP000092555">
    <property type="component" value="Unassembled WGS sequence"/>
</dbReference>
<keyword evidence="2" id="KW-1133">Transmembrane helix</keyword>
<feature type="transmembrane region" description="Helical" evidence="2">
    <location>
        <begin position="203"/>
        <end position="225"/>
    </location>
</feature>
<dbReference type="STRING" id="869754.A0A1A0HB83"/>
<keyword evidence="6" id="KW-1185">Reference proteome</keyword>
<feature type="signal peptide" evidence="3">
    <location>
        <begin position="1"/>
        <end position="17"/>
    </location>
</feature>
<comment type="caution">
    <text evidence="5">The sequence shown here is derived from an EMBL/GenBank/DDBJ whole genome shotgun (WGS) entry which is preliminary data.</text>
</comment>
<dbReference type="OrthoDB" id="5985073at2759"/>
<dbReference type="PANTHER" id="PTHR16861:SF7">
    <property type="entry name" value="MEMBRANE ANCHOR OPY2 N-TERMINAL DOMAIN-CONTAINING PROTEIN"/>
    <property type="match status" value="1"/>
</dbReference>
<keyword evidence="3" id="KW-0732">Signal</keyword>
<feature type="chain" id="PRO_5008291897" description="WSC domain-containing protein" evidence="3">
    <location>
        <begin position="18"/>
        <end position="327"/>
    </location>
</feature>
<proteinExistence type="predicted"/>
<evidence type="ECO:0000313" key="6">
    <source>
        <dbReference type="Proteomes" id="UP000092555"/>
    </source>
</evidence>
<feature type="region of interest" description="Disordered" evidence="1">
    <location>
        <begin position="117"/>
        <end position="156"/>
    </location>
</feature>
<evidence type="ECO:0000256" key="1">
    <source>
        <dbReference type="SAM" id="MobiDB-lite"/>
    </source>
</evidence>
<organism evidence="5 6">
    <name type="scientific">Metschnikowia bicuspidata var. bicuspidata NRRL YB-4993</name>
    <dbReference type="NCBI Taxonomy" id="869754"/>
    <lineage>
        <taxon>Eukaryota</taxon>
        <taxon>Fungi</taxon>
        <taxon>Dikarya</taxon>
        <taxon>Ascomycota</taxon>
        <taxon>Saccharomycotina</taxon>
        <taxon>Pichiomycetes</taxon>
        <taxon>Metschnikowiaceae</taxon>
        <taxon>Metschnikowia</taxon>
    </lineage>
</organism>
<accession>A0A1A0HB83</accession>
<evidence type="ECO:0000259" key="4">
    <source>
        <dbReference type="PROSITE" id="PS51212"/>
    </source>
</evidence>
<dbReference type="Pfam" id="PF01822">
    <property type="entry name" value="WSC"/>
    <property type="match status" value="1"/>
</dbReference>
<dbReference type="EMBL" id="LXTC01000003">
    <property type="protein sequence ID" value="OBA21271.1"/>
    <property type="molecule type" value="Genomic_DNA"/>
</dbReference>
<name>A0A1A0HB83_9ASCO</name>
<feature type="domain" description="WSC" evidence="4">
    <location>
        <begin position="15"/>
        <end position="103"/>
    </location>
</feature>
<sequence>MLYLAAWIWLAASLVSADEGCYSLVDTSVFEGTQQYGTQITCSTACGESYPYIAMKDGGECYCLSALPSSLDETSSSLCSVPCNGYGSETCGGTDAYTVFTNLEYLGTTLTSTTSLESLKSSTSPSSGSRPSAASSTTDNGSLSTSTTTINSSSFRTSSASGITSSGVHATTADSSTLSSSSSSASSAPSSASSSSSTSIGPIVGGVVGGLAALAFVTAIVFFFIRRKSKNHDEEEDYFKRGAAGGGGGSMSRAKSSKIDSVFDMPMVNPFEHPADELSEKRVSSAGVGGLTDPRLNPVMMGRRRISEGSLADEADYSRKILGVSNP</sequence>
<dbReference type="SMART" id="SM00321">
    <property type="entry name" value="WSC"/>
    <property type="match status" value="1"/>
</dbReference>
<dbReference type="PANTHER" id="PTHR16861">
    <property type="entry name" value="GLYCOPROTEIN 38"/>
    <property type="match status" value="1"/>
</dbReference>
<evidence type="ECO:0000313" key="5">
    <source>
        <dbReference type="EMBL" id="OBA21271.1"/>
    </source>
</evidence>
<dbReference type="AlphaFoldDB" id="A0A1A0HB83"/>
<evidence type="ECO:0000256" key="2">
    <source>
        <dbReference type="SAM" id="Phobius"/>
    </source>
</evidence>
<keyword evidence="2" id="KW-0472">Membrane</keyword>
<feature type="region of interest" description="Disordered" evidence="1">
    <location>
        <begin position="171"/>
        <end position="199"/>
    </location>
</feature>
<protein>
    <recommendedName>
        <fullName evidence="4">WSC domain-containing protein</fullName>
    </recommendedName>
</protein>
<evidence type="ECO:0000256" key="3">
    <source>
        <dbReference type="SAM" id="SignalP"/>
    </source>
</evidence>
<dbReference type="PROSITE" id="PS51212">
    <property type="entry name" value="WSC"/>
    <property type="match status" value="1"/>
</dbReference>
<keyword evidence="2" id="KW-0812">Transmembrane</keyword>